<dbReference type="InterPro" id="IPR013798">
    <property type="entry name" value="Indole-3-glycerol_P_synth_dom"/>
</dbReference>
<gene>
    <name evidence="10" type="primary">trpC</name>
    <name evidence="10" type="ORF">GCM10010841_05760</name>
</gene>
<dbReference type="InterPro" id="IPR011060">
    <property type="entry name" value="RibuloseP-bd_barrel"/>
</dbReference>
<dbReference type="Pfam" id="PF00218">
    <property type="entry name" value="IGPS"/>
    <property type="match status" value="1"/>
</dbReference>
<keyword evidence="11" id="KW-1185">Reference proteome</keyword>
<evidence type="ECO:0000313" key="10">
    <source>
        <dbReference type="EMBL" id="GGM00040.1"/>
    </source>
</evidence>
<keyword evidence="6" id="KW-0822">Tryptophan biosynthesis</keyword>
<dbReference type="InterPro" id="IPR013785">
    <property type="entry name" value="Aldolase_TIM"/>
</dbReference>
<evidence type="ECO:0000259" key="9">
    <source>
        <dbReference type="Pfam" id="PF00218"/>
    </source>
</evidence>
<dbReference type="PANTHER" id="PTHR22854:SF2">
    <property type="entry name" value="INDOLE-3-GLYCEROL-PHOSPHATE SYNTHASE"/>
    <property type="match status" value="1"/>
</dbReference>
<evidence type="ECO:0000256" key="2">
    <source>
        <dbReference type="ARBA" id="ARBA00004696"/>
    </source>
</evidence>
<keyword evidence="8" id="KW-0456">Lyase</keyword>
<dbReference type="PANTHER" id="PTHR22854">
    <property type="entry name" value="TRYPTOPHAN BIOSYNTHESIS PROTEIN"/>
    <property type="match status" value="1"/>
</dbReference>
<feature type="domain" description="Indole-3-glycerol phosphate synthase" evidence="9">
    <location>
        <begin position="48"/>
        <end position="271"/>
    </location>
</feature>
<evidence type="ECO:0000256" key="3">
    <source>
        <dbReference type="ARBA" id="ARBA00012362"/>
    </source>
</evidence>
<dbReference type="EMBL" id="BMOM01000003">
    <property type="protein sequence ID" value="GGM00040.1"/>
    <property type="molecule type" value="Genomic_DNA"/>
</dbReference>
<evidence type="ECO:0000256" key="5">
    <source>
        <dbReference type="ARBA" id="ARBA00022793"/>
    </source>
</evidence>
<evidence type="ECO:0000256" key="4">
    <source>
        <dbReference type="ARBA" id="ARBA00022605"/>
    </source>
</evidence>
<sequence length="274" mass="28345">MTGPLSSPTVRPLDPQQLARVPGVLGRIVHERAADYAAARPELGPPRPASRRFENALRAPDASALALIAEVKRASPSQGAIAPLDPAAAARAYAQGGAAAISVLTEPRHFDGDREALLAVVDAVGLPVLRKDFVVHPAMLREAAEWGAAAALLMVSVLGEATAGYLAAAHHLGLDALVEVHDEHELDVALAAGARIIGVNNRDLTTLHIDLAVSPRLIRRARERGFAGVLVAESGYRSAGEIQAVRGLAGAVLVGSSLAGSGDLARAARELMAS</sequence>
<reference evidence="11" key="1">
    <citation type="journal article" date="2019" name="Int. J. Syst. Evol. Microbiol.">
        <title>The Global Catalogue of Microorganisms (GCM) 10K type strain sequencing project: providing services to taxonomists for standard genome sequencing and annotation.</title>
        <authorList>
            <consortium name="The Broad Institute Genomics Platform"/>
            <consortium name="The Broad Institute Genome Sequencing Center for Infectious Disease"/>
            <person name="Wu L."/>
            <person name="Ma J."/>
        </authorList>
    </citation>
    <scope>NUCLEOTIDE SEQUENCE [LARGE SCALE GENOMIC DNA]</scope>
    <source>
        <strain evidence="11">JCM 15443</strain>
    </source>
</reference>
<dbReference type="CDD" id="cd00331">
    <property type="entry name" value="IGPS"/>
    <property type="match status" value="1"/>
</dbReference>
<evidence type="ECO:0000313" key="11">
    <source>
        <dbReference type="Proteomes" id="UP000661918"/>
    </source>
</evidence>
<dbReference type="RefSeq" id="WP_229752818.1">
    <property type="nucleotide sequence ID" value="NZ_BMOM01000003.1"/>
</dbReference>
<organism evidence="10 11">
    <name type="scientific">Deinococcus aerophilus</name>
    <dbReference type="NCBI Taxonomy" id="522488"/>
    <lineage>
        <taxon>Bacteria</taxon>
        <taxon>Thermotogati</taxon>
        <taxon>Deinococcota</taxon>
        <taxon>Deinococci</taxon>
        <taxon>Deinococcales</taxon>
        <taxon>Deinococcaceae</taxon>
        <taxon>Deinococcus</taxon>
    </lineage>
</organism>
<comment type="pathway">
    <text evidence="2">Amino-acid biosynthesis; L-tryptophan biosynthesis; L-tryptophan from chorismate: step 4/5.</text>
</comment>
<keyword evidence="7" id="KW-0057">Aromatic amino acid biosynthesis</keyword>
<dbReference type="PROSITE" id="PS00614">
    <property type="entry name" value="IGPS"/>
    <property type="match status" value="1"/>
</dbReference>
<dbReference type="InterPro" id="IPR001468">
    <property type="entry name" value="Indole-3-GlycerolPSynthase_CS"/>
</dbReference>
<accession>A0ABQ2GKU4</accession>
<evidence type="ECO:0000256" key="6">
    <source>
        <dbReference type="ARBA" id="ARBA00022822"/>
    </source>
</evidence>
<evidence type="ECO:0000256" key="7">
    <source>
        <dbReference type="ARBA" id="ARBA00023141"/>
    </source>
</evidence>
<dbReference type="SUPFAM" id="SSF51366">
    <property type="entry name" value="Ribulose-phoshate binding barrel"/>
    <property type="match status" value="1"/>
</dbReference>
<dbReference type="Proteomes" id="UP000661918">
    <property type="component" value="Unassembled WGS sequence"/>
</dbReference>
<protein>
    <recommendedName>
        <fullName evidence="3">indole-3-glycerol-phosphate synthase</fullName>
        <ecNumber evidence="3">4.1.1.48</ecNumber>
    </recommendedName>
</protein>
<comment type="catalytic activity">
    <reaction evidence="1">
        <text>1-(2-carboxyphenylamino)-1-deoxy-D-ribulose 5-phosphate + H(+) = (1S,2R)-1-C-(indol-3-yl)glycerol 3-phosphate + CO2 + H2O</text>
        <dbReference type="Rhea" id="RHEA:23476"/>
        <dbReference type="ChEBI" id="CHEBI:15377"/>
        <dbReference type="ChEBI" id="CHEBI:15378"/>
        <dbReference type="ChEBI" id="CHEBI:16526"/>
        <dbReference type="ChEBI" id="CHEBI:58613"/>
        <dbReference type="ChEBI" id="CHEBI:58866"/>
        <dbReference type="EC" id="4.1.1.48"/>
    </reaction>
</comment>
<dbReference type="InterPro" id="IPR045186">
    <property type="entry name" value="Indole-3-glycerol_P_synth"/>
</dbReference>
<keyword evidence="5" id="KW-0210">Decarboxylase</keyword>
<proteinExistence type="predicted"/>
<dbReference type="NCBIfam" id="NF001376">
    <property type="entry name" value="PRK00278.2-3"/>
    <property type="match status" value="1"/>
</dbReference>
<name>A0ABQ2GKU4_9DEIO</name>
<keyword evidence="4" id="KW-0028">Amino-acid biosynthesis</keyword>
<comment type="caution">
    <text evidence="10">The sequence shown here is derived from an EMBL/GenBank/DDBJ whole genome shotgun (WGS) entry which is preliminary data.</text>
</comment>
<evidence type="ECO:0000256" key="1">
    <source>
        <dbReference type="ARBA" id="ARBA00001633"/>
    </source>
</evidence>
<dbReference type="EC" id="4.1.1.48" evidence="3"/>
<evidence type="ECO:0000256" key="8">
    <source>
        <dbReference type="ARBA" id="ARBA00023239"/>
    </source>
</evidence>
<dbReference type="Gene3D" id="3.20.20.70">
    <property type="entry name" value="Aldolase class I"/>
    <property type="match status" value="1"/>
</dbReference>